<accession>A0A2Z6S4N1</accession>
<organism evidence="1 3">
    <name type="scientific">Rhizophagus clarus</name>
    <dbReference type="NCBI Taxonomy" id="94130"/>
    <lineage>
        <taxon>Eukaryota</taxon>
        <taxon>Fungi</taxon>
        <taxon>Fungi incertae sedis</taxon>
        <taxon>Mucoromycota</taxon>
        <taxon>Glomeromycotina</taxon>
        <taxon>Glomeromycetes</taxon>
        <taxon>Glomerales</taxon>
        <taxon>Glomeraceae</taxon>
        <taxon>Rhizophagus</taxon>
    </lineage>
</organism>
<evidence type="ECO:0000313" key="2">
    <source>
        <dbReference type="EMBL" id="GES74677.1"/>
    </source>
</evidence>
<name>A0A2Z6S4N1_9GLOM</name>
<keyword evidence="3" id="KW-1185">Reference proteome</keyword>
<dbReference type="Proteomes" id="UP000615446">
    <property type="component" value="Unassembled WGS sequence"/>
</dbReference>
<dbReference type="Proteomes" id="UP000247702">
    <property type="component" value="Unassembled WGS sequence"/>
</dbReference>
<evidence type="ECO:0000313" key="3">
    <source>
        <dbReference type="Proteomes" id="UP000247702"/>
    </source>
</evidence>
<dbReference type="OrthoDB" id="2422298at2759"/>
<gene>
    <name evidence="2" type="ORF">RCL2_000214700</name>
    <name evidence="1" type="ORF">RclHR1_00950021</name>
</gene>
<sequence length="204" mass="23431">MSSTQSNGSLRELNVKLLAEIGELRKKFAEIKVENADKNAEIPDLRRIRPCVVKISEYHYHQLCRKVGARHDSVDNMHNELAESAISGHYLSEYNNGVVIFKPNSAWRAVRNRANRRRYSRAVGAGLRVVGRREGFTNNIQVIRLTECFDEALPPERLAYSNYLTREGRGVTTMTHQMGYVHGRPLDVTTDENVLNRNFRPIYM</sequence>
<protein>
    <submittedName>
        <fullName evidence="1">Uncharacterized protein</fullName>
    </submittedName>
</protein>
<dbReference type="AlphaFoldDB" id="A0A2Z6S4N1"/>
<evidence type="ECO:0000313" key="1">
    <source>
        <dbReference type="EMBL" id="GBC10284.1"/>
    </source>
</evidence>
<dbReference type="EMBL" id="BLAL01000012">
    <property type="protein sequence ID" value="GES74677.1"/>
    <property type="molecule type" value="Genomic_DNA"/>
</dbReference>
<reference evidence="1 3" key="1">
    <citation type="submission" date="2017-11" db="EMBL/GenBank/DDBJ databases">
        <title>The genome of Rhizophagus clarus HR1 reveals common genetic basis of auxotrophy among arbuscular mycorrhizal fungi.</title>
        <authorList>
            <person name="Kobayashi Y."/>
        </authorList>
    </citation>
    <scope>NUCLEOTIDE SEQUENCE [LARGE SCALE GENOMIC DNA]</scope>
    <source>
        <strain evidence="1 3">HR1</strain>
    </source>
</reference>
<comment type="caution">
    <text evidence="1">The sequence shown here is derived from an EMBL/GenBank/DDBJ whole genome shotgun (WGS) entry which is preliminary data.</text>
</comment>
<reference evidence="2" key="2">
    <citation type="submission" date="2019-10" db="EMBL/GenBank/DDBJ databases">
        <title>Conservation and host-specific expression of non-tandemly repeated heterogenous ribosome RNA gene in arbuscular mycorrhizal fungi.</title>
        <authorList>
            <person name="Maeda T."/>
            <person name="Kobayashi Y."/>
            <person name="Nakagawa T."/>
            <person name="Ezawa T."/>
            <person name="Yamaguchi K."/>
            <person name="Bino T."/>
            <person name="Nishimoto Y."/>
            <person name="Shigenobu S."/>
            <person name="Kawaguchi M."/>
        </authorList>
    </citation>
    <scope>NUCLEOTIDE SEQUENCE</scope>
    <source>
        <strain evidence="2">HR1</strain>
    </source>
</reference>
<dbReference type="EMBL" id="BEXD01004370">
    <property type="protein sequence ID" value="GBC10284.1"/>
    <property type="molecule type" value="Genomic_DNA"/>
</dbReference>
<proteinExistence type="predicted"/>